<dbReference type="Proteomes" id="UP000034243">
    <property type="component" value="Unassembled WGS sequence"/>
</dbReference>
<evidence type="ECO:0000313" key="11">
    <source>
        <dbReference type="Proteomes" id="UP000034243"/>
    </source>
</evidence>
<evidence type="ECO:0000313" key="10">
    <source>
        <dbReference type="Proteomes" id="UP000034195"/>
    </source>
</evidence>
<sequence length="93" mass="10431">MKFTSKEEREYTLISFEMDDLLSPEDLIALTPPNVNGAKGVILSGRGPIWLFCFLTHFYHPTKFIATYDPRLGGAVIVERHAPGYEIGSVIKC</sequence>
<evidence type="ECO:0000313" key="13">
    <source>
        <dbReference type="Proteomes" id="UP000034667"/>
    </source>
</evidence>
<name>A0A0F8EJE4_METMZ</name>
<evidence type="ECO:0000313" key="7">
    <source>
        <dbReference type="EMBL" id="KKH28176.1"/>
    </source>
</evidence>
<dbReference type="Pfam" id="PF09620">
    <property type="entry name" value="Cas_csx3"/>
    <property type="match status" value="1"/>
</dbReference>
<organism evidence="3 13">
    <name type="scientific">Methanosarcina mazei</name>
    <name type="common">Methanosarcina frisia</name>
    <dbReference type="NCBI Taxonomy" id="2209"/>
    <lineage>
        <taxon>Archaea</taxon>
        <taxon>Methanobacteriati</taxon>
        <taxon>Methanobacteriota</taxon>
        <taxon>Stenosarchaea group</taxon>
        <taxon>Methanomicrobia</taxon>
        <taxon>Methanosarcinales</taxon>
        <taxon>Methanosarcinaceae</taxon>
        <taxon>Methanosarcina</taxon>
    </lineage>
</organism>
<dbReference type="Proteomes" id="UP000033878">
    <property type="component" value="Unassembled WGS sequence"/>
</dbReference>
<protein>
    <recommendedName>
        <fullName evidence="15">CRISPR-associated protein Csx3</fullName>
    </recommendedName>
</protein>
<evidence type="ECO:0000313" key="1">
    <source>
        <dbReference type="EMBL" id="KKG34442.1"/>
    </source>
</evidence>
<dbReference type="AlphaFoldDB" id="A0A0F8EJE4"/>
<evidence type="ECO:0000313" key="9">
    <source>
        <dbReference type="Proteomes" id="UP000034151"/>
    </source>
</evidence>
<dbReference type="EMBL" id="JJPE01000147">
    <property type="protein sequence ID" value="KKG40802.1"/>
    <property type="molecule type" value="Genomic_DNA"/>
</dbReference>
<accession>A0A0F8EJE4</accession>
<dbReference type="EMBL" id="JJPH01000059">
    <property type="protein sequence ID" value="KKG52953.1"/>
    <property type="molecule type" value="Genomic_DNA"/>
</dbReference>
<dbReference type="EMBL" id="JJQE01000092">
    <property type="protein sequence ID" value="KKH28176.1"/>
    <property type="molecule type" value="Genomic_DNA"/>
</dbReference>
<evidence type="ECO:0000313" key="14">
    <source>
        <dbReference type="Proteomes" id="UP000034921"/>
    </source>
</evidence>
<comment type="caution">
    <text evidence="3">The sequence shown here is derived from an EMBL/GenBank/DDBJ whole genome shotgun (WGS) entry which is preliminary data.</text>
</comment>
<dbReference type="EMBL" id="JJPD01000191">
    <property type="protein sequence ID" value="KKG36529.1"/>
    <property type="molecule type" value="Genomic_DNA"/>
</dbReference>
<dbReference type="PATRIC" id="fig|2209.39.peg.23"/>
<evidence type="ECO:0000313" key="3">
    <source>
        <dbReference type="EMBL" id="KKG40802.1"/>
    </source>
</evidence>
<proteinExistence type="predicted"/>
<reference evidence="8 9" key="1">
    <citation type="journal article" date="2015" name="ISME J.">
        <title>Genomic and phenotypic differentiation among Methanosarcina mazei populations from Columbia River sediment.</title>
        <authorList>
            <person name="Youngblut N.D."/>
            <person name="Wirth J.S."/>
            <person name="Henriksen J.R."/>
            <person name="Smith M."/>
            <person name="Simon H."/>
            <person name="Metcalf W.W."/>
            <person name="Whitaker R.J."/>
        </authorList>
    </citation>
    <scope>NUCLEOTIDE SEQUENCE [LARGE SCALE GENOMIC DNA]</scope>
    <source>
        <strain evidence="7 14">1.F.M.0.5</strain>
        <strain evidence="1 8">3.F.A.1A.3</strain>
        <strain evidence="2 12">3.F.A.2.12</strain>
        <strain evidence="3 13">3.F.A.2.3</strain>
        <strain evidence="4 9">3.F.A.2.5</strain>
        <strain evidence="6 10">3.F.A.2.6</strain>
        <strain evidence="5 11">3.F.A.2.7</strain>
    </source>
</reference>
<dbReference type="EMBL" id="JJPG01000029">
    <property type="protein sequence ID" value="KKG55113.1"/>
    <property type="molecule type" value="Genomic_DNA"/>
</dbReference>
<dbReference type="InterPro" id="IPR013409">
    <property type="entry name" value="CRISPR-assoc_prot_Crn3/Csx3"/>
</dbReference>
<evidence type="ECO:0000313" key="8">
    <source>
        <dbReference type="Proteomes" id="UP000033878"/>
    </source>
</evidence>
<dbReference type="NCBIfam" id="TIGR02579">
    <property type="entry name" value="cas_csx3"/>
    <property type="match status" value="1"/>
</dbReference>
<dbReference type="EMBL" id="JJPF01000076">
    <property type="protein sequence ID" value="KKG42784.1"/>
    <property type="molecule type" value="Genomic_DNA"/>
</dbReference>
<dbReference type="Proteomes" id="UP000034195">
    <property type="component" value="Unassembled WGS sequence"/>
</dbReference>
<evidence type="ECO:0008006" key="15">
    <source>
        <dbReference type="Google" id="ProtNLM"/>
    </source>
</evidence>
<dbReference type="Proteomes" id="UP000034577">
    <property type="component" value="Unassembled WGS sequence"/>
</dbReference>
<evidence type="ECO:0000313" key="6">
    <source>
        <dbReference type="EMBL" id="KKG55113.1"/>
    </source>
</evidence>
<dbReference type="Proteomes" id="UP000034921">
    <property type="component" value="Unassembled WGS sequence"/>
</dbReference>
<evidence type="ECO:0000313" key="12">
    <source>
        <dbReference type="Proteomes" id="UP000034577"/>
    </source>
</evidence>
<dbReference type="Proteomes" id="UP000034151">
    <property type="component" value="Unassembled WGS sequence"/>
</dbReference>
<evidence type="ECO:0000313" key="5">
    <source>
        <dbReference type="EMBL" id="KKG52953.1"/>
    </source>
</evidence>
<dbReference type="Proteomes" id="UP000034667">
    <property type="component" value="Unassembled WGS sequence"/>
</dbReference>
<evidence type="ECO:0000313" key="4">
    <source>
        <dbReference type="EMBL" id="KKG42784.1"/>
    </source>
</evidence>
<evidence type="ECO:0000313" key="2">
    <source>
        <dbReference type="EMBL" id="KKG36529.1"/>
    </source>
</evidence>
<gene>
    <name evidence="2" type="ORF">DU35_02750</name>
    <name evidence="5" type="ORF">DU36_18025</name>
    <name evidence="6" type="ORF">DU38_18080</name>
    <name evidence="4" type="ORF">DU39_00120</name>
    <name evidence="3" type="ORF">DU41_19195</name>
    <name evidence="1" type="ORF">DU49_18420</name>
    <name evidence="7" type="ORF">DU60_18045</name>
</gene>
<dbReference type="EMBL" id="JJPB01000021">
    <property type="protein sequence ID" value="KKG34442.1"/>
    <property type="molecule type" value="Genomic_DNA"/>
</dbReference>